<feature type="region of interest" description="Disordered" evidence="1">
    <location>
        <begin position="1"/>
        <end position="42"/>
    </location>
</feature>
<name>A0A146FM78_ASPKA</name>
<keyword evidence="3" id="KW-0808">Transferase</keyword>
<dbReference type="GO" id="GO:0016301">
    <property type="term" value="F:kinase activity"/>
    <property type="evidence" value="ECO:0007669"/>
    <property type="project" value="UniProtKB-KW"/>
</dbReference>
<dbReference type="RefSeq" id="XP_041539730.1">
    <property type="nucleotide sequence ID" value="XM_041685670.1"/>
</dbReference>
<dbReference type="VEuPathDB" id="FungiDB:ASPFODRAFT_254363"/>
<dbReference type="GeneID" id="64957289"/>
<evidence type="ECO:0000313" key="4">
    <source>
        <dbReference type="Proteomes" id="UP000075230"/>
    </source>
</evidence>
<reference evidence="4" key="2">
    <citation type="submission" date="2016-02" db="EMBL/GenBank/DDBJ databases">
        <title>Genome sequencing of Aspergillus luchuensis NBRC 4314.</title>
        <authorList>
            <person name="Yamada O."/>
        </authorList>
    </citation>
    <scope>NUCLEOTIDE SEQUENCE [LARGE SCALE GENOMIC DNA]</scope>
    <source>
        <strain evidence="4">RIB 2604</strain>
    </source>
</reference>
<gene>
    <name evidence="2" type="ORF">AKAW2_20904S</name>
    <name evidence="3" type="ORF">RIB2604_02106830</name>
</gene>
<reference evidence="2" key="3">
    <citation type="submission" date="2021-01" db="EMBL/GenBank/DDBJ databases">
        <authorList>
            <consortium name="Aspergillus luchuensis mut. kawachii IFO 4304 genome sequencing consortium"/>
            <person name="Kazuki M."/>
            <person name="Futagami T."/>
        </authorList>
    </citation>
    <scope>NUCLEOTIDE SEQUENCE</scope>
    <source>
        <strain evidence="2">IFO 4308</strain>
    </source>
</reference>
<feature type="region of interest" description="Disordered" evidence="1">
    <location>
        <begin position="54"/>
        <end position="109"/>
    </location>
</feature>
<evidence type="ECO:0000313" key="3">
    <source>
        <dbReference type="EMBL" id="GAT27000.1"/>
    </source>
</evidence>
<reference evidence="3 4" key="1">
    <citation type="journal article" date="2016" name="DNA Res.">
        <title>Genome sequence of Aspergillus luchuensis NBRC 4314.</title>
        <authorList>
            <person name="Yamada O."/>
            <person name="Machida M."/>
            <person name="Hosoyama A."/>
            <person name="Goto M."/>
            <person name="Takahashi T."/>
            <person name="Futagami T."/>
            <person name="Yamagata Y."/>
            <person name="Takeuchi M."/>
            <person name="Kobayashi T."/>
            <person name="Koike H."/>
            <person name="Abe K."/>
            <person name="Asai K."/>
            <person name="Arita M."/>
            <person name="Fujita N."/>
            <person name="Fukuda K."/>
            <person name="Higa K."/>
            <person name="Horikawa H."/>
            <person name="Ishikawa T."/>
            <person name="Jinno K."/>
            <person name="Kato Y."/>
            <person name="Kirimura K."/>
            <person name="Mizutani O."/>
            <person name="Nakasone K."/>
            <person name="Sano M."/>
            <person name="Shiraishi Y."/>
            <person name="Tsukahara M."/>
            <person name="Gomi K."/>
        </authorList>
    </citation>
    <scope>NUCLEOTIDE SEQUENCE [LARGE SCALE GENOMIC DNA]</scope>
    <source>
        <strain evidence="3 4">RIB 2604</strain>
    </source>
</reference>
<accession>A0A146FM78</accession>
<proteinExistence type="predicted"/>
<dbReference type="KEGG" id="aluc:AKAW2_20904S"/>
<keyword evidence="3" id="KW-0418">Kinase</keyword>
<dbReference type="Proteomes" id="UP000661280">
    <property type="component" value="Chromosome 2"/>
</dbReference>
<protein>
    <submittedName>
        <fullName evidence="3">Stress activated MAP kinase interacting protein</fullName>
    </submittedName>
</protein>
<keyword evidence="5" id="KW-1185">Reference proteome</keyword>
<dbReference type="Proteomes" id="UP000075230">
    <property type="component" value="Unassembled WGS sequence"/>
</dbReference>
<dbReference type="EMBL" id="AP024426">
    <property type="protein sequence ID" value="BCR95964.1"/>
    <property type="molecule type" value="Genomic_DNA"/>
</dbReference>
<feature type="compositionally biased region" description="Low complexity" evidence="1">
    <location>
        <begin position="1"/>
        <end position="24"/>
    </location>
</feature>
<evidence type="ECO:0000313" key="2">
    <source>
        <dbReference type="EMBL" id="BCR95964.1"/>
    </source>
</evidence>
<dbReference type="EMBL" id="BCWF01000021">
    <property type="protein sequence ID" value="GAT27000.1"/>
    <property type="molecule type" value="Genomic_DNA"/>
</dbReference>
<organism evidence="3 4">
    <name type="scientific">Aspergillus kawachii</name>
    <name type="common">White koji mold</name>
    <name type="synonym">Aspergillus awamori var. kawachi</name>
    <dbReference type="NCBI Taxonomy" id="1069201"/>
    <lineage>
        <taxon>Eukaryota</taxon>
        <taxon>Fungi</taxon>
        <taxon>Dikarya</taxon>
        <taxon>Ascomycota</taxon>
        <taxon>Pezizomycotina</taxon>
        <taxon>Eurotiomycetes</taxon>
        <taxon>Eurotiomycetidae</taxon>
        <taxon>Eurotiales</taxon>
        <taxon>Aspergillaceae</taxon>
        <taxon>Aspergillus</taxon>
        <taxon>Aspergillus subgen. Circumdati</taxon>
    </lineage>
</organism>
<evidence type="ECO:0000313" key="5">
    <source>
        <dbReference type="Proteomes" id="UP000661280"/>
    </source>
</evidence>
<evidence type="ECO:0000256" key="1">
    <source>
        <dbReference type="SAM" id="MobiDB-lite"/>
    </source>
</evidence>
<dbReference type="AlphaFoldDB" id="A0A146FM78"/>
<dbReference type="OrthoDB" id="4227359at2759"/>
<reference evidence="2" key="4">
    <citation type="submission" date="2021-02" db="EMBL/GenBank/DDBJ databases">
        <title>Aspergillus luchuensis mut. kawachii IFO 4304 genome sequence.</title>
        <authorList>
            <person name="Mori K."/>
            <person name="Kadooka C."/>
            <person name="Goto M."/>
            <person name="Futagami T."/>
        </authorList>
    </citation>
    <scope>NUCLEOTIDE SEQUENCE</scope>
    <source>
        <strain evidence="2">IFO 4308</strain>
    </source>
</reference>
<sequence>MSSNNTTTTKNPKAKSQFQSQSQTQEERPHLSANFAHPSSQRIDYDHEVYLHLMSGDDGGDTRKDKNKSKTPNQVYRENIVRRHTTRALDPAVVDPNAQRDPSPLDLEWAESQRVRERLVGN</sequence>